<dbReference type="Proteomes" id="UP001062846">
    <property type="component" value="Chromosome 4"/>
</dbReference>
<evidence type="ECO:0000313" key="2">
    <source>
        <dbReference type="Proteomes" id="UP001062846"/>
    </source>
</evidence>
<dbReference type="EMBL" id="CM046391">
    <property type="protein sequence ID" value="KAI8559363.1"/>
    <property type="molecule type" value="Genomic_DNA"/>
</dbReference>
<organism evidence="1 2">
    <name type="scientific">Rhododendron molle</name>
    <name type="common">Chinese azalea</name>
    <name type="synonym">Azalea mollis</name>
    <dbReference type="NCBI Taxonomy" id="49168"/>
    <lineage>
        <taxon>Eukaryota</taxon>
        <taxon>Viridiplantae</taxon>
        <taxon>Streptophyta</taxon>
        <taxon>Embryophyta</taxon>
        <taxon>Tracheophyta</taxon>
        <taxon>Spermatophyta</taxon>
        <taxon>Magnoliopsida</taxon>
        <taxon>eudicotyledons</taxon>
        <taxon>Gunneridae</taxon>
        <taxon>Pentapetalae</taxon>
        <taxon>asterids</taxon>
        <taxon>Ericales</taxon>
        <taxon>Ericaceae</taxon>
        <taxon>Ericoideae</taxon>
        <taxon>Rhodoreae</taxon>
        <taxon>Rhododendron</taxon>
    </lineage>
</organism>
<protein>
    <submittedName>
        <fullName evidence="1">Uncharacterized protein</fullName>
    </submittedName>
</protein>
<accession>A0ACC0P3G1</accession>
<name>A0ACC0P3G1_RHOML</name>
<keyword evidence="2" id="KW-1185">Reference proteome</keyword>
<gene>
    <name evidence="1" type="ORF">RHMOL_Rhmol04G0167400</name>
</gene>
<comment type="caution">
    <text evidence="1">The sequence shown here is derived from an EMBL/GenBank/DDBJ whole genome shotgun (WGS) entry which is preliminary data.</text>
</comment>
<proteinExistence type="predicted"/>
<sequence length="514" mass="57959">MKATYADILPYCLSVYLKQEGASQRDICGFGGACRSLALYEALPSRVRELVDAAGFGEFIRTLTRSRNDHVVLVALADRWRDTTNTFHLPVGEMTVTPADFAAITGLRVGGEPIPFDSGIQNDRVALEWFLGEAPRIEEGMARYEPLTEYLNKEVTTEQEVERMARACLLYLFGATLYPNRRSKVHLSYLPALRNLRTASCFDWGGAALGTAYAFLGDSSRTGQSTAGYWRVWVLWAYEVLQMYPPQCKHPNLSTLPRALIWSKKNMGSKEGRGDLNAFRLYLDDLRASQINWDPWRVAGAEPEYLARSRAITASRVELERFTQPDAELTCYLRPEMDYAAYQRNRLAGPLGIRAFRDVRSEAHGAVEERRATGERSRGGEGRARQSASISVKRRTSRDVMEDSSSRRSGKSSRDTLGACQSRATVRDRSGMNLTYILIHAPLLNSFDDIELPLQVPNEWVNEGIRRMLALENVVRRAASSLPLELRYQAPSPPRAQELLPRGLRYTTIHSCFR</sequence>
<evidence type="ECO:0000313" key="1">
    <source>
        <dbReference type="EMBL" id="KAI8559363.1"/>
    </source>
</evidence>
<reference evidence="1" key="1">
    <citation type="submission" date="2022-02" db="EMBL/GenBank/DDBJ databases">
        <title>Plant Genome Project.</title>
        <authorList>
            <person name="Zhang R.-G."/>
        </authorList>
    </citation>
    <scope>NUCLEOTIDE SEQUENCE</scope>
    <source>
        <strain evidence="1">AT1</strain>
    </source>
</reference>